<comment type="cofactor">
    <cofactor evidence="1">
        <name>Mg(2+)</name>
        <dbReference type="ChEBI" id="CHEBI:18420"/>
    </cofactor>
</comment>
<dbReference type="InterPro" id="IPR052163">
    <property type="entry name" value="DGC-Regulatory_Protein"/>
</dbReference>
<dbReference type="InterPro" id="IPR000160">
    <property type="entry name" value="GGDEF_dom"/>
</dbReference>
<accession>A0A7G9QQE7</accession>
<keyword evidence="5" id="KW-1185">Reference proteome</keyword>
<dbReference type="NCBIfam" id="TIGR00254">
    <property type="entry name" value="GGDEF"/>
    <property type="match status" value="1"/>
</dbReference>
<dbReference type="FunFam" id="3.30.70.270:FF:000001">
    <property type="entry name" value="Diguanylate cyclase domain protein"/>
    <property type="match status" value="1"/>
</dbReference>
<dbReference type="Pfam" id="PF00990">
    <property type="entry name" value="GGDEF"/>
    <property type="match status" value="1"/>
</dbReference>
<dbReference type="PROSITE" id="PS50887">
    <property type="entry name" value="GGDEF"/>
    <property type="match status" value="1"/>
</dbReference>
<keyword evidence="2" id="KW-0812">Transmembrane</keyword>
<keyword evidence="2" id="KW-0472">Membrane</keyword>
<feature type="transmembrane region" description="Helical" evidence="2">
    <location>
        <begin position="184"/>
        <end position="205"/>
    </location>
</feature>
<reference evidence="4 5" key="1">
    <citation type="submission" date="2020-08" db="EMBL/GenBank/DDBJ databases">
        <title>Genome sequence of Thermomonas brevis KACC 16975T.</title>
        <authorList>
            <person name="Hyun D.-W."/>
            <person name="Bae J.-W."/>
        </authorList>
    </citation>
    <scope>NUCLEOTIDE SEQUENCE [LARGE SCALE GENOMIC DNA]</scope>
    <source>
        <strain evidence="4 5">KACC 16975</strain>
    </source>
</reference>
<feature type="domain" description="GGDEF" evidence="3">
    <location>
        <begin position="250"/>
        <end position="383"/>
    </location>
</feature>
<dbReference type="SMART" id="SM00267">
    <property type="entry name" value="GGDEF"/>
    <property type="match status" value="1"/>
</dbReference>
<evidence type="ECO:0000256" key="2">
    <source>
        <dbReference type="SAM" id="Phobius"/>
    </source>
</evidence>
<dbReference type="EMBL" id="CP060711">
    <property type="protein sequence ID" value="QNN45572.1"/>
    <property type="molecule type" value="Genomic_DNA"/>
</dbReference>
<dbReference type="Gene3D" id="3.30.70.270">
    <property type="match status" value="1"/>
</dbReference>
<dbReference type="PANTHER" id="PTHR46663:SF2">
    <property type="entry name" value="GGDEF DOMAIN-CONTAINING PROTEIN"/>
    <property type="match status" value="1"/>
</dbReference>
<feature type="transmembrane region" description="Helical" evidence="2">
    <location>
        <begin position="96"/>
        <end position="115"/>
    </location>
</feature>
<organism evidence="4 5">
    <name type="scientific">Thermomonas brevis</name>
    <dbReference type="NCBI Taxonomy" id="215691"/>
    <lineage>
        <taxon>Bacteria</taxon>
        <taxon>Pseudomonadati</taxon>
        <taxon>Pseudomonadota</taxon>
        <taxon>Gammaproteobacteria</taxon>
        <taxon>Lysobacterales</taxon>
        <taxon>Lysobacteraceae</taxon>
        <taxon>Thermomonas</taxon>
    </lineage>
</organism>
<dbReference type="GO" id="GO:0003824">
    <property type="term" value="F:catalytic activity"/>
    <property type="evidence" value="ECO:0007669"/>
    <property type="project" value="UniProtKB-ARBA"/>
</dbReference>
<evidence type="ECO:0000256" key="1">
    <source>
        <dbReference type="ARBA" id="ARBA00001946"/>
    </source>
</evidence>
<evidence type="ECO:0000259" key="3">
    <source>
        <dbReference type="PROSITE" id="PS50887"/>
    </source>
</evidence>
<dbReference type="CDD" id="cd01949">
    <property type="entry name" value="GGDEF"/>
    <property type="match status" value="1"/>
</dbReference>
<protein>
    <submittedName>
        <fullName evidence="4">GGDEF domain-containing protein</fullName>
    </submittedName>
</protein>
<evidence type="ECO:0000313" key="4">
    <source>
        <dbReference type="EMBL" id="QNN45572.1"/>
    </source>
</evidence>
<feature type="transmembrane region" description="Helical" evidence="2">
    <location>
        <begin position="6"/>
        <end position="24"/>
    </location>
</feature>
<dbReference type="AlphaFoldDB" id="A0A7G9QQE7"/>
<dbReference type="InterPro" id="IPR029787">
    <property type="entry name" value="Nucleotide_cyclase"/>
</dbReference>
<gene>
    <name evidence="4" type="ORF">H9L17_10115</name>
</gene>
<dbReference type="KEGG" id="tbv:H9L17_10115"/>
<feature type="transmembrane region" description="Helical" evidence="2">
    <location>
        <begin position="36"/>
        <end position="55"/>
    </location>
</feature>
<evidence type="ECO:0000313" key="5">
    <source>
        <dbReference type="Proteomes" id="UP000515977"/>
    </source>
</evidence>
<feature type="transmembrane region" description="Helical" evidence="2">
    <location>
        <begin position="61"/>
        <end position="84"/>
    </location>
</feature>
<proteinExistence type="predicted"/>
<feature type="transmembrane region" description="Helical" evidence="2">
    <location>
        <begin position="152"/>
        <end position="172"/>
    </location>
</feature>
<dbReference type="PANTHER" id="PTHR46663">
    <property type="entry name" value="DIGUANYLATE CYCLASE DGCT-RELATED"/>
    <property type="match status" value="1"/>
</dbReference>
<sequence>MPQDIIHTIGSTIYFVFFLLFLWARGVPRTNPGAGWWAVAMAFAFVSRLALMPFLPAVPAAPIASAIYLALNVVEKFCLVVGLIRFFEVDWPLRRFRLALVAVELWIALCFLLEVSGLVRGIGIALFNCGFLACAAWIAFANRDQIDRRLMLALAGCSALLVLHWASAYPIIEMEPSWGRNAFLLGTGLVMAQYFCLLAIVLASFQQRLLEAESRALDMAFQDQLTGLSNQRYMSALFEKALVLANRPHQLAAVLYIDIDNFKPVNDRGGHRVGDEVLKGVAARLRDATRSTDICARIGGDEFAVICTQLDQPEQAGVVAEKLLEALARPFEVEGRRYVLGASIGISLYPLHGDSLRVLLERADQAMYRIKSGGKNGYCVCEAGAEAGAA</sequence>
<name>A0A7G9QQE7_9GAMM</name>
<dbReference type="InterPro" id="IPR043128">
    <property type="entry name" value="Rev_trsase/Diguanyl_cyclase"/>
</dbReference>
<keyword evidence="2" id="KW-1133">Transmembrane helix</keyword>
<feature type="transmembrane region" description="Helical" evidence="2">
    <location>
        <begin position="121"/>
        <end position="140"/>
    </location>
</feature>
<dbReference type="RefSeq" id="WP_187569340.1">
    <property type="nucleotide sequence ID" value="NZ_CP060711.1"/>
</dbReference>
<dbReference type="Proteomes" id="UP000515977">
    <property type="component" value="Chromosome"/>
</dbReference>
<dbReference type="SUPFAM" id="SSF55073">
    <property type="entry name" value="Nucleotide cyclase"/>
    <property type="match status" value="1"/>
</dbReference>